<feature type="compositionally biased region" description="Polar residues" evidence="1">
    <location>
        <begin position="321"/>
        <end position="336"/>
    </location>
</feature>
<feature type="region of interest" description="Disordered" evidence="1">
    <location>
        <begin position="470"/>
        <end position="565"/>
    </location>
</feature>
<organism evidence="2 3">
    <name type="scientific">Coleophoma crateriformis</name>
    <dbReference type="NCBI Taxonomy" id="565419"/>
    <lineage>
        <taxon>Eukaryota</taxon>
        <taxon>Fungi</taxon>
        <taxon>Dikarya</taxon>
        <taxon>Ascomycota</taxon>
        <taxon>Pezizomycotina</taxon>
        <taxon>Leotiomycetes</taxon>
        <taxon>Helotiales</taxon>
        <taxon>Dermateaceae</taxon>
        <taxon>Coleophoma</taxon>
    </lineage>
</organism>
<feature type="region of interest" description="Disordered" evidence="1">
    <location>
        <begin position="629"/>
        <end position="671"/>
    </location>
</feature>
<proteinExistence type="predicted"/>
<dbReference type="Proteomes" id="UP000256328">
    <property type="component" value="Unassembled WGS sequence"/>
</dbReference>
<protein>
    <submittedName>
        <fullName evidence="2">Uncharacterized protein</fullName>
    </submittedName>
</protein>
<dbReference type="OrthoDB" id="5394233at2759"/>
<sequence>MPFDYVEYEKKCQDLSTEQLQKEWENYTRQLAGGATSTTTSVLFSPLTGGISLIGLGLSAPRVHNARKKRDIIQAKLTERGATHNTRKRDVIAPMAVAGTLGGLTLGLAGPGADMIAGEVVGKGAEYAIAHAALDVTGATLEHKHDKHSKVKAYSKLQTQYENFKMQYQQEQAKLQGQTQTNSTGAVPYTPQPSYGVPPAAPDYNWQAAAAPNPQMQSQTLSDYKSISEPPTYQPGVIQHPQQQPQTQKQIQDQGTIYGPPIYQPGLPSYQPASHQQQIFQNQAVPVTATSMSSASLPLYSEAYSPAIQAMPSGQKPEAVYTQSTESSDPTSNIPETPQYPIGQPTMEDEIAFLKAKLLEMELEKRGITTTDQSQIDQSLPQPEPTRVSVAESQTQFSRPPTTTLSLNIPGLVLPHLTVQTHPPSYPATPSTAPADLKSPLVTAQPYIPSRPTTPNIQSPNSNVHEITMTSNASSTTPSAQTQNYGFPPPPPPPAQYLPPYQPQNYAISPSCAPQQPQYQHASHQMYQPRPQCTTQDSGYYSNPTTPGLISPQPSDFKAPVSPPNNPYYPPQQYLSPQSTGYSVLTPHSTGGFSAMSPQSTGHTSFSSVSMAQHAPMPTNLPMQCLPPPPPGAPPGGLGQPQYKNMGPAPQFMPPSTQAAPLSAPYAYPGYGQVPGQAPQPMYYPPPPNSPAPQRI</sequence>
<feature type="region of interest" description="Disordered" evidence="1">
    <location>
        <begin position="314"/>
        <end position="345"/>
    </location>
</feature>
<feature type="compositionally biased region" description="Low complexity" evidence="1">
    <location>
        <begin position="234"/>
        <end position="244"/>
    </location>
</feature>
<feature type="compositionally biased region" description="Polar residues" evidence="1">
    <location>
        <begin position="214"/>
        <end position="231"/>
    </location>
</feature>
<keyword evidence="3" id="KW-1185">Reference proteome</keyword>
<gene>
    <name evidence="2" type="ORF">BP5796_06676</name>
</gene>
<feature type="region of interest" description="Disordered" evidence="1">
    <location>
        <begin position="172"/>
        <end position="244"/>
    </location>
</feature>
<evidence type="ECO:0000313" key="3">
    <source>
        <dbReference type="Proteomes" id="UP000256328"/>
    </source>
</evidence>
<evidence type="ECO:0000313" key="2">
    <source>
        <dbReference type="EMBL" id="RDW75855.1"/>
    </source>
</evidence>
<reference evidence="2 3" key="1">
    <citation type="journal article" date="2018" name="IMA Fungus">
        <title>IMA Genome-F 9: Draft genome sequence of Annulohypoxylon stygium, Aspergillus mulundensis, Berkeleyomyces basicola (syn. Thielaviopsis basicola), Ceratocystis smalleyi, two Cercospora beticola strains, Coleophoma cylindrospora, Fusarium fracticaudum, Phialophora cf. hyalina, and Morchella septimelata.</title>
        <authorList>
            <person name="Wingfield B.D."/>
            <person name="Bills G.F."/>
            <person name="Dong Y."/>
            <person name="Huang W."/>
            <person name="Nel W.J."/>
            <person name="Swalarsk-Parry B.S."/>
            <person name="Vaghefi N."/>
            <person name="Wilken P.M."/>
            <person name="An Z."/>
            <person name="de Beer Z.W."/>
            <person name="De Vos L."/>
            <person name="Chen L."/>
            <person name="Duong T.A."/>
            <person name="Gao Y."/>
            <person name="Hammerbacher A."/>
            <person name="Kikkert J.R."/>
            <person name="Li Y."/>
            <person name="Li H."/>
            <person name="Li K."/>
            <person name="Li Q."/>
            <person name="Liu X."/>
            <person name="Ma X."/>
            <person name="Naidoo K."/>
            <person name="Pethybridge S.J."/>
            <person name="Sun J."/>
            <person name="Steenkamp E.T."/>
            <person name="van der Nest M.A."/>
            <person name="van Wyk S."/>
            <person name="Wingfield M.J."/>
            <person name="Xiong C."/>
            <person name="Yue Q."/>
            <person name="Zhang X."/>
        </authorList>
    </citation>
    <scope>NUCLEOTIDE SEQUENCE [LARGE SCALE GENOMIC DNA]</scope>
    <source>
        <strain evidence="2 3">BP5796</strain>
    </source>
</reference>
<dbReference type="AlphaFoldDB" id="A0A3D8RPC1"/>
<dbReference type="EMBL" id="PDLN01000009">
    <property type="protein sequence ID" value="RDW75855.1"/>
    <property type="molecule type" value="Genomic_DNA"/>
</dbReference>
<feature type="region of interest" description="Disordered" evidence="1">
    <location>
        <begin position="677"/>
        <end position="696"/>
    </location>
</feature>
<accession>A0A3D8RPC1</accession>
<feature type="compositionally biased region" description="Polar residues" evidence="1">
    <location>
        <begin position="512"/>
        <end position="554"/>
    </location>
</feature>
<feature type="compositionally biased region" description="Polar residues" evidence="1">
    <location>
        <begin position="369"/>
        <end position="381"/>
    </location>
</feature>
<feature type="compositionally biased region" description="Polar residues" evidence="1">
    <location>
        <begin position="391"/>
        <end position="404"/>
    </location>
</feature>
<feature type="compositionally biased region" description="Pro residues" evidence="1">
    <location>
        <begin position="487"/>
        <end position="502"/>
    </location>
</feature>
<comment type="caution">
    <text evidence="2">The sequence shown here is derived from an EMBL/GenBank/DDBJ whole genome shotgun (WGS) entry which is preliminary data.</text>
</comment>
<feature type="compositionally biased region" description="Polar residues" evidence="1">
    <location>
        <begin position="470"/>
        <end position="485"/>
    </location>
</feature>
<feature type="region of interest" description="Disordered" evidence="1">
    <location>
        <begin position="369"/>
        <end position="404"/>
    </location>
</feature>
<feature type="compositionally biased region" description="Polar residues" evidence="1">
    <location>
        <begin position="172"/>
        <end position="185"/>
    </location>
</feature>
<feature type="compositionally biased region" description="Pro residues" evidence="1">
    <location>
        <begin position="682"/>
        <end position="696"/>
    </location>
</feature>
<name>A0A3D8RPC1_9HELO</name>
<evidence type="ECO:0000256" key="1">
    <source>
        <dbReference type="SAM" id="MobiDB-lite"/>
    </source>
</evidence>